<protein>
    <submittedName>
        <fullName evidence="1">Uncharacterized protein</fullName>
    </submittedName>
</protein>
<comment type="caution">
    <text evidence="1">The sequence shown here is derived from an EMBL/GenBank/DDBJ whole genome shotgun (WGS) entry which is preliminary data.</text>
</comment>
<proteinExistence type="predicted"/>
<evidence type="ECO:0000313" key="2">
    <source>
        <dbReference type="Proteomes" id="UP000324748"/>
    </source>
</evidence>
<dbReference type="EMBL" id="VSWC01000053">
    <property type="protein sequence ID" value="KAA1101943.1"/>
    <property type="molecule type" value="Genomic_DNA"/>
</dbReference>
<sequence>MTGSAILDIHDHTRRFIPKNRDVSSPYKHLKVFTDQGSSANIWDLLKKNHQNIVNAPNEWFDFKNMVQLLRNCPVLKYFTIFQLQGPKTHKEAVQILNTQGKAACKLRLLHIRRVQRVTKDNLSFIVSGSHQTLKELTWVYKTSADLVACMVDYTSDNRIRPMYDHNAPLGPVLDRLVRPFGQLKSLQVSGSIFTMDLFDS</sequence>
<keyword evidence="2" id="KW-1185">Reference proteome</keyword>
<organism evidence="1 2">
    <name type="scientific">Puccinia graminis f. sp. tritici</name>
    <dbReference type="NCBI Taxonomy" id="56615"/>
    <lineage>
        <taxon>Eukaryota</taxon>
        <taxon>Fungi</taxon>
        <taxon>Dikarya</taxon>
        <taxon>Basidiomycota</taxon>
        <taxon>Pucciniomycotina</taxon>
        <taxon>Pucciniomycetes</taxon>
        <taxon>Pucciniales</taxon>
        <taxon>Pucciniaceae</taxon>
        <taxon>Puccinia</taxon>
    </lineage>
</organism>
<evidence type="ECO:0000313" key="1">
    <source>
        <dbReference type="EMBL" id="KAA1101943.1"/>
    </source>
</evidence>
<name>A0A5B0PM39_PUCGR</name>
<reference evidence="1 2" key="1">
    <citation type="submission" date="2019-05" db="EMBL/GenBank/DDBJ databases">
        <title>Emergence of the Ug99 lineage of the wheat stem rust pathogen through somatic hybridization.</title>
        <authorList>
            <person name="Li F."/>
            <person name="Upadhyaya N.M."/>
            <person name="Sperschneider J."/>
            <person name="Matny O."/>
            <person name="Nguyen-Phuc H."/>
            <person name="Mago R."/>
            <person name="Raley C."/>
            <person name="Miller M.E."/>
            <person name="Silverstein K.A.T."/>
            <person name="Henningsen E."/>
            <person name="Hirsch C.D."/>
            <person name="Visser B."/>
            <person name="Pretorius Z.A."/>
            <person name="Steffenson B.J."/>
            <person name="Schwessinger B."/>
            <person name="Dodds P.N."/>
            <person name="Figueroa M."/>
        </authorList>
    </citation>
    <scope>NUCLEOTIDE SEQUENCE [LARGE SCALE GENOMIC DNA]</scope>
    <source>
        <strain evidence="1">21-0</strain>
    </source>
</reference>
<dbReference type="OrthoDB" id="10667235at2759"/>
<dbReference type="Proteomes" id="UP000324748">
    <property type="component" value="Unassembled WGS sequence"/>
</dbReference>
<gene>
    <name evidence="1" type="ORF">PGT21_034027</name>
</gene>
<dbReference type="AlphaFoldDB" id="A0A5B0PM39"/>
<accession>A0A5B0PM39</accession>